<dbReference type="InterPro" id="IPR021136">
    <property type="entry name" value="Flagellar_hook_control-like_C"/>
</dbReference>
<gene>
    <name evidence="3" type="ORF">HNQ75_001867</name>
</gene>
<feature type="domain" description="Flagellar hook-length control protein-like C-terminal" evidence="2">
    <location>
        <begin position="362"/>
        <end position="431"/>
    </location>
</feature>
<accession>A0A7X0DE95</accession>
<protein>
    <submittedName>
        <fullName evidence="3">Chemotaxis protein MotD</fullName>
    </submittedName>
</protein>
<comment type="caution">
    <text evidence="3">The sequence shown here is derived from an EMBL/GenBank/DDBJ whole genome shotgun (WGS) entry which is preliminary data.</text>
</comment>
<reference evidence="3 4" key="1">
    <citation type="submission" date="2020-08" db="EMBL/GenBank/DDBJ databases">
        <title>Genomic Encyclopedia of Type Strains, Phase IV (KMG-IV): sequencing the most valuable type-strain genomes for metagenomic binning, comparative biology and taxonomic classification.</title>
        <authorList>
            <person name="Goeker M."/>
        </authorList>
    </citation>
    <scope>NUCLEOTIDE SEQUENCE [LARGE SCALE GENOMIC DNA]</scope>
    <source>
        <strain evidence="3 4">DSM 102134</strain>
    </source>
</reference>
<organism evidence="3 4">
    <name type="scientific">Pseudorhizobium flavum</name>
    <dbReference type="NCBI Taxonomy" id="1335061"/>
    <lineage>
        <taxon>Bacteria</taxon>
        <taxon>Pseudomonadati</taxon>
        <taxon>Pseudomonadota</taxon>
        <taxon>Alphaproteobacteria</taxon>
        <taxon>Hyphomicrobiales</taxon>
        <taxon>Rhizobiaceae</taxon>
        <taxon>Rhizobium/Agrobacterium group</taxon>
        <taxon>Pseudorhizobium</taxon>
    </lineage>
</organism>
<evidence type="ECO:0000313" key="4">
    <source>
        <dbReference type="Proteomes" id="UP000535501"/>
    </source>
</evidence>
<feature type="region of interest" description="Disordered" evidence="1">
    <location>
        <begin position="214"/>
        <end position="269"/>
    </location>
</feature>
<sequence length="503" mass="51221">MMLDPLSKAATAEPAVKGLGRSGKAEDGEAGFSNTLTRLGGRNAGEGEAASSQPAVNGSGRRGDADDGEAGLSGASTQSSGRSMGEARAGSGADGELPPDSGLENMLGDRDAGASTINPATRLAHPNRHELDKTSPARTSIFQAGFGVKQTDGANQLEAKRGPSSAVVGEVATDQAGTADADDALLSGAASGTGDPQGASDLLNILGGTAQAWSAHGASRETQAGGGRKSESEAMRRGEVNSESLRRTAGAQGETLEMPTTELDSAVEPARSFRFSDAKGGDVAAELTRAANVSDKAGESKGKAAPIENISIVESRRFLGLAPSSNSTSLLAAMTGDTGWSSAMHSRAVGADTVVGGATGSAVQMLKLQMTPHDLGTVTATLRLIGEELHVHLTVETRAAYRQLSDDSKGMLDALKANGFSVDQVTINISSTADAEQQKGQQNAATGQQMAGSGERNGGAQNREQQRPGFDSEMNGRADGNELVTEKAASADPVSARNGQLYL</sequence>
<dbReference type="InterPro" id="IPR038610">
    <property type="entry name" value="FliK-like_C_sf"/>
</dbReference>
<dbReference type="Pfam" id="PF02120">
    <property type="entry name" value="Flg_hook"/>
    <property type="match status" value="1"/>
</dbReference>
<feature type="compositionally biased region" description="Polar residues" evidence="1">
    <location>
        <begin position="433"/>
        <end position="451"/>
    </location>
</feature>
<dbReference type="RefSeq" id="WP_077549080.1">
    <property type="nucleotide sequence ID" value="NZ_JACHEJ010000003.1"/>
</dbReference>
<proteinExistence type="predicted"/>
<dbReference type="Proteomes" id="UP000535501">
    <property type="component" value="Unassembled WGS sequence"/>
</dbReference>
<dbReference type="AlphaFoldDB" id="A0A7X0DE95"/>
<name>A0A7X0DE95_9HYPH</name>
<feature type="region of interest" description="Disordered" evidence="1">
    <location>
        <begin position="1"/>
        <end position="120"/>
    </location>
</feature>
<dbReference type="EMBL" id="JACHEJ010000003">
    <property type="protein sequence ID" value="MBB6179899.1"/>
    <property type="molecule type" value="Genomic_DNA"/>
</dbReference>
<dbReference type="Gene3D" id="3.30.750.140">
    <property type="match status" value="1"/>
</dbReference>
<feature type="region of interest" description="Disordered" evidence="1">
    <location>
        <begin position="433"/>
        <end position="503"/>
    </location>
</feature>
<keyword evidence="4" id="KW-1185">Reference proteome</keyword>
<evidence type="ECO:0000313" key="3">
    <source>
        <dbReference type="EMBL" id="MBB6179899.1"/>
    </source>
</evidence>
<feature type="compositionally biased region" description="Basic and acidic residues" evidence="1">
    <location>
        <begin position="228"/>
        <end position="246"/>
    </location>
</feature>
<evidence type="ECO:0000256" key="1">
    <source>
        <dbReference type="SAM" id="MobiDB-lite"/>
    </source>
</evidence>
<evidence type="ECO:0000259" key="2">
    <source>
        <dbReference type="Pfam" id="PF02120"/>
    </source>
</evidence>